<comment type="caution">
    <text evidence="2">The sequence shown here is derived from an EMBL/GenBank/DDBJ whole genome shotgun (WGS) entry which is preliminary data.</text>
</comment>
<keyword evidence="3" id="KW-1185">Reference proteome</keyword>
<gene>
    <name evidence="2" type="ORF">BUALT_Bualt04G0053500</name>
</gene>
<name>A0AAV6XLJ2_9LAMI</name>
<evidence type="ECO:0000256" key="1">
    <source>
        <dbReference type="SAM" id="MobiDB-lite"/>
    </source>
</evidence>
<dbReference type="Proteomes" id="UP000826271">
    <property type="component" value="Unassembled WGS sequence"/>
</dbReference>
<dbReference type="Pfam" id="PF01803">
    <property type="entry name" value="LIM_bind"/>
    <property type="match status" value="1"/>
</dbReference>
<proteinExistence type="predicted"/>
<evidence type="ECO:0000313" key="2">
    <source>
        <dbReference type="EMBL" id="KAG8383819.1"/>
    </source>
</evidence>
<reference evidence="2" key="1">
    <citation type="submission" date="2019-10" db="EMBL/GenBank/DDBJ databases">
        <authorList>
            <person name="Zhang R."/>
            <person name="Pan Y."/>
            <person name="Wang J."/>
            <person name="Ma R."/>
            <person name="Yu S."/>
        </authorList>
    </citation>
    <scope>NUCLEOTIDE SEQUENCE</scope>
    <source>
        <strain evidence="2">LA-IB0</strain>
        <tissue evidence="2">Leaf</tissue>
    </source>
</reference>
<dbReference type="EMBL" id="WHWC01000004">
    <property type="protein sequence ID" value="KAG8383819.1"/>
    <property type="molecule type" value="Genomic_DNA"/>
</dbReference>
<accession>A0AAV6XLJ2</accession>
<organism evidence="2 3">
    <name type="scientific">Buddleja alternifolia</name>
    <dbReference type="NCBI Taxonomy" id="168488"/>
    <lineage>
        <taxon>Eukaryota</taxon>
        <taxon>Viridiplantae</taxon>
        <taxon>Streptophyta</taxon>
        <taxon>Embryophyta</taxon>
        <taxon>Tracheophyta</taxon>
        <taxon>Spermatophyta</taxon>
        <taxon>Magnoliopsida</taxon>
        <taxon>eudicotyledons</taxon>
        <taxon>Gunneridae</taxon>
        <taxon>Pentapetalae</taxon>
        <taxon>asterids</taxon>
        <taxon>lamiids</taxon>
        <taxon>Lamiales</taxon>
        <taxon>Scrophulariaceae</taxon>
        <taxon>Buddlejeae</taxon>
        <taxon>Buddleja</taxon>
    </lineage>
</organism>
<feature type="compositionally biased region" description="Polar residues" evidence="1">
    <location>
        <begin position="43"/>
        <end position="64"/>
    </location>
</feature>
<evidence type="ECO:0000313" key="3">
    <source>
        <dbReference type="Proteomes" id="UP000826271"/>
    </source>
</evidence>
<feature type="region of interest" description="Disordered" evidence="1">
    <location>
        <begin position="37"/>
        <end position="64"/>
    </location>
</feature>
<sequence>MDYSGLPIPIGGSEPLSSVLLELSSQGTLTLTNVPMPSPPHNMLTNPTDAQTTPQSHLSHGFQQNGNPLVTDHFSRLQNLLGNNRGPDPIDTTSYYSTTPSPYPSFGTVNNAGLSNIGASPHQHSPISGLSPMASRAHMNLLHQMEKNNRKAGKRPLPLVEQPSVNYSGYIPVERLQPSVNYSGYIPGTGVQRLNEYMFQQKNRPQDNNIQFWRNFVAEFFAPSAKKRWCVSLYKNSEQMGDDYKVARQCGICNMSPCYGFEINEDVLPEVHKRKYDLGVLDERLHVDTPPKEEYASGHIILHFSKAREETQYQHATIARYGHLRLLFSPPPHLKICSWEFCVHHHQHHMPTNSINHPQVYQLGTGVPNYQTSNRGAFPVPPPQLQTRKDMIVSSAYQMVEALGMSYLSQIGIARRNVQCLQIPEVLNNMNNLMDYSQEHGTMLAESIAKFPCFGSNVRSGKTRDQQPEQQSSPLAPYFSALAGPESKSGFCNTGLGNTTASTSTGPNNQKRQRICQNNPYTPTTSVGFSFMSPGHFNFSSAVSTPFSDIRPQMAHTALGKSGQQYALRNLHMEPKDYHSILADLDNPESNVEKYIQRVLRAQAYTKASVSENQNGILQNGGNALANNTNGGTSNRIVHIDVENNEVKDNGVGSFTPASGTTPSVAREEEVFPRDPEGNYLPQEYDEHFLGELMDFEELFDLLK</sequence>
<dbReference type="AlphaFoldDB" id="A0AAV6XLJ2"/>
<dbReference type="InterPro" id="IPR029005">
    <property type="entry name" value="LIM-bd/SEUSS"/>
</dbReference>
<protein>
    <submittedName>
        <fullName evidence="2">Uncharacterized protein</fullName>
    </submittedName>
</protein>
<dbReference type="PANTHER" id="PTHR10378">
    <property type="entry name" value="LIM DOMAIN-BINDING PROTEIN"/>
    <property type="match status" value="1"/>
</dbReference>